<reference evidence="1" key="1">
    <citation type="submission" date="2019-03" db="EMBL/GenBank/DDBJ databases">
        <authorList>
            <person name="Mank J."/>
            <person name="Almeida P."/>
        </authorList>
    </citation>
    <scope>NUCLEOTIDE SEQUENCE</scope>
    <source>
        <strain evidence="1">78183</strain>
    </source>
</reference>
<evidence type="ECO:0000313" key="1">
    <source>
        <dbReference type="EMBL" id="VFU50605.1"/>
    </source>
</evidence>
<organism evidence="1">
    <name type="scientific">Salix viminalis</name>
    <name type="common">Common osier</name>
    <name type="synonym">Basket willow</name>
    <dbReference type="NCBI Taxonomy" id="40686"/>
    <lineage>
        <taxon>Eukaryota</taxon>
        <taxon>Viridiplantae</taxon>
        <taxon>Streptophyta</taxon>
        <taxon>Embryophyta</taxon>
        <taxon>Tracheophyta</taxon>
        <taxon>Spermatophyta</taxon>
        <taxon>Magnoliopsida</taxon>
        <taxon>eudicotyledons</taxon>
        <taxon>Gunneridae</taxon>
        <taxon>Pentapetalae</taxon>
        <taxon>rosids</taxon>
        <taxon>fabids</taxon>
        <taxon>Malpighiales</taxon>
        <taxon>Salicaceae</taxon>
        <taxon>Saliceae</taxon>
        <taxon>Salix</taxon>
    </lineage>
</organism>
<gene>
    <name evidence="1" type="ORF">SVIM_LOCUS337769</name>
</gene>
<dbReference type="AlphaFoldDB" id="A0A6N2M9P9"/>
<accession>A0A6N2M9P9</accession>
<protein>
    <submittedName>
        <fullName evidence="1">Uncharacterized protein</fullName>
    </submittedName>
</protein>
<dbReference type="EMBL" id="CAADRP010001730">
    <property type="protein sequence ID" value="VFU50605.1"/>
    <property type="molecule type" value="Genomic_DNA"/>
</dbReference>
<sequence>MESISVLFSLFKGQNSQISYKCLKPENQLFRFDWPDTSDKNIRPQEIRAAPFLIISTKLMV</sequence>
<name>A0A6N2M9P9_SALVM</name>
<proteinExistence type="predicted"/>